<accession>A0A1I8AAL5</accession>
<keyword evidence="1" id="KW-1185">Reference proteome</keyword>
<reference evidence="2" key="1">
    <citation type="submission" date="2016-11" db="UniProtKB">
        <authorList>
            <consortium name="WormBaseParasite"/>
        </authorList>
    </citation>
    <scope>IDENTIFICATION</scope>
</reference>
<proteinExistence type="predicted"/>
<dbReference type="AlphaFoldDB" id="A0A1I8AAL5"/>
<evidence type="ECO:0000313" key="2">
    <source>
        <dbReference type="WBParaSite" id="L893_g3775.t1"/>
    </source>
</evidence>
<organism evidence="1 2">
    <name type="scientific">Steinernema glaseri</name>
    <dbReference type="NCBI Taxonomy" id="37863"/>
    <lineage>
        <taxon>Eukaryota</taxon>
        <taxon>Metazoa</taxon>
        <taxon>Ecdysozoa</taxon>
        <taxon>Nematoda</taxon>
        <taxon>Chromadorea</taxon>
        <taxon>Rhabditida</taxon>
        <taxon>Tylenchina</taxon>
        <taxon>Panagrolaimomorpha</taxon>
        <taxon>Strongyloidoidea</taxon>
        <taxon>Steinernematidae</taxon>
        <taxon>Steinernema</taxon>
    </lineage>
</organism>
<dbReference type="WBParaSite" id="L893_g3775.t1">
    <property type="protein sequence ID" value="L893_g3775.t1"/>
    <property type="gene ID" value="L893_g3775"/>
</dbReference>
<dbReference type="Proteomes" id="UP000095287">
    <property type="component" value="Unplaced"/>
</dbReference>
<evidence type="ECO:0000313" key="1">
    <source>
        <dbReference type="Proteomes" id="UP000095287"/>
    </source>
</evidence>
<protein>
    <submittedName>
        <fullName evidence="2">Transposase</fullName>
    </submittedName>
</protein>
<sequence length="26" mass="2814">KRSYPFSAASLLGAEQLLCRNVSSDT</sequence>
<name>A0A1I8AAL5_9BILA</name>